<accession>A0A9P6CSU2</accession>
<organism evidence="2 3">
    <name type="scientific">Pholiota conissans</name>
    <dbReference type="NCBI Taxonomy" id="109636"/>
    <lineage>
        <taxon>Eukaryota</taxon>
        <taxon>Fungi</taxon>
        <taxon>Dikarya</taxon>
        <taxon>Basidiomycota</taxon>
        <taxon>Agaricomycotina</taxon>
        <taxon>Agaricomycetes</taxon>
        <taxon>Agaricomycetidae</taxon>
        <taxon>Agaricales</taxon>
        <taxon>Agaricineae</taxon>
        <taxon>Strophariaceae</taxon>
        <taxon>Pholiota</taxon>
    </lineage>
</organism>
<feature type="compositionally biased region" description="Low complexity" evidence="1">
    <location>
        <begin position="118"/>
        <end position="135"/>
    </location>
</feature>
<evidence type="ECO:0000256" key="1">
    <source>
        <dbReference type="SAM" id="MobiDB-lite"/>
    </source>
</evidence>
<keyword evidence="3" id="KW-1185">Reference proteome</keyword>
<feature type="region of interest" description="Disordered" evidence="1">
    <location>
        <begin position="1"/>
        <end position="135"/>
    </location>
</feature>
<sequence length="209" mass="23058">MSARAVPSPRPRQPYSPRCPSPLGLPPMGFPPLAPHVAFQSPSYPITPERPVQPKGPSETRVPFPPEAHRPLAGSQRRRSQPPAPLKLDDQHHPPTRIQYPETAQPRAMHEMSERRSASSPTPSDTSSLSLYSAESVHKNFPVEVNNHSQEQGDAEEKPPSWFCGCINFRALFGGSKSKQNKILAPPAPTVSPVPQMVQTRRRPTPLNL</sequence>
<name>A0A9P6CSU2_9AGAR</name>
<protein>
    <submittedName>
        <fullName evidence="2">Uncharacterized protein</fullName>
    </submittedName>
</protein>
<dbReference type="OrthoDB" id="3032640at2759"/>
<gene>
    <name evidence="2" type="ORF">BDN70DRAFT_93188</name>
</gene>
<dbReference type="AlphaFoldDB" id="A0A9P6CSU2"/>
<feature type="compositionally biased region" description="Pro residues" evidence="1">
    <location>
        <begin position="8"/>
        <end position="34"/>
    </location>
</feature>
<dbReference type="EMBL" id="MU155252">
    <property type="protein sequence ID" value="KAF9477712.1"/>
    <property type="molecule type" value="Genomic_DNA"/>
</dbReference>
<feature type="region of interest" description="Disordered" evidence="1">
    <location>
        <begin position="180"/>
        <end position="209"/>
    </location>
</feature>
<feature type="compositionally biased region" description="Basic and acidic residues" evidence="1">
    <location>
        <begin position="108"/>
        <end position="117"/>
    </location>
</feature>
<evidence type="ECO:0000313" key="3">
    <source>
        <dbReference type="Proteomes" id="UP000807469"/>
    </source>
</evidence>
<dbReference type="Proteomes" id="UP000807469">
    <property type="component" value="Unassembled WGS sequence"/>
</dbReference>
<evidence type="ECO:0000313" key="2">
    <source>
        <dbReference type="EMBL" id="KAF9477712.1"/>
    </source>
</evidence>
<proteinExistence type="predicted"/>
<comment type="caution">
    <text evidence="2">The sequence shown here is derived from an EMBL/GenBank/DDBJ whole genome shotgun (WGS) entry which is preliminary data.</text>
</comment>
<reference evidence="2" key="1">
    <citation type="submission" date="2020-11" db="EMBL/GenBank/DDBJ databases">
        <authorList>
            <consortium name="DOE Joint Genome Institute"/>
            <person name="Ahrendt S."/>
            <person name="Riley R."/>
            <person name="Andreopoulos W."/>
            <person name="Labutti K."/>
            <person name="Pangilinan J."/>
            <person name="Ruiz-Duenas F.J."/>
            <person name="Barrasa J.M."/>
            <person name="Sanchez-Garcia M."/>
            <person name="Camarero S."/>
            <person name="Miyauchi S."/>
            <person name="Serrano A."/>
            <person name="Linde D."/>
            <person name="Babiker R."/>
            <person name="Drula E."/>
            <person name="Ayuso-Fernandez I."/>
            <person name="Pacheco R."/>
            <person name="Padilla G."/>
            <person name="Ferreira P."/>
            <person name="Barriuso J."/>
            <person name="Kellner H."/>
            <person name="Castanera R."/>
            <person name="Alfaro M."/>
            <person name="Ramirez L."/>
            <person name="Pisabarro A.G."/>
            <person name="Kuo A."/>
            <person name="Tritt A."/>
            <person name="Lipzen A."/>
            <person name="He G."/>
            <person name="Yan M."/>
            <person name="Ng V."/>
            <person name="Cullen D."/>
            <person name="Martin F."/>
            <person name="Rosso M.-N."/>
            <person name="Henrissat B."/>
            <person name="Hibbett D."/>
            <person name="Martinez A.T."/>
            <person name="Grigoriev I.V."/>
        </authorList>
    </citation>
    <scope>NUCLEOTIDE SEQUENCE</scope>
    <source>
        <strain evidence="2">CIRM-BRFM 674</strain>
    </source>
</reference>
<feature type="compositionally biased region" description="Basic residues" evidence="1">
    <location>
        <begin position="200"/>
        <end position="209"/>
    </location>
</feature>